<comment type="caution">
    <text evidence="5">The sequence shown here is derived from an EMBL/GenBank/DDBJ whole genome shotgun (WGS) entry which is preliminary data.</text>
</comment>
<evidence type="ECO:0000259" key="4">
    <source>
        <dbReference type="Pfam" id="PF00724"/>
    </source>
</evidence>
<dbReference type="Proteomes" id="UP000053244">
    <property type="component" value="Unassembled WGS sequence"/>
</dbReference>
<organism evidence="5 6">
    <name type="scientific">Actinoplanes awajinensis subsp. mycoplanecinus</name>
    <dbReference type="NCBI Taxonomy" id="135947"/>
    <lineage>
        <taxon>Bacteria</taxon>
        <taxon>Bacillati</taxon>
        <taxon>Actinomycetota</taxon>
        <taxon>Actinomycetes</taxon>
        <taxon>Micromonosporales</taxon>
        <taxon>Micromonosporaceae</taxon>
        <taxon>Actinoplanes</taxon>
    </lineage>
</organism>
<evidence type="ECO:0000313" key="6">
    <source>
        <dbReference type="Proteomes" id="UP000053244"/>
    </source>
</evidence>
<dbReference type="RefSeq" id="WP_067708810.1">
    <property type="nucleotide sequence ID" value="NZ_LLZH01000353.1"/>
</dbReference>
<dbReference type="GO" id="GO:0005829">
    <property type="term" value="C:cytosol"/>
    <property type="evidence" value="ECO:0007669"/>
    <property type="project" value="UniProtKB-ARBA"/>
</dbReference>
<dbReference type="Pfam" id="PF00724">
    <property type="entry name" value="Oxidored_FMN"/>
    <property type="match status" value="1"/>
</dbReference>
<dbReference type="InterPro" id="IPR001155">
    <property type="entry name" value="OxRdtase_FMN_N"/>
</dbReference>
<dbReference type="GO" id="GO:0010181">
    <property type="term" value="F:FMN binding"/>
    <property type="evidence" value="ECO:0007669"/>
    <property type="project" value="InterPro"/>
</dbReference>
<feature type="domain" description="NADH:flavin oxidoreductase/NADH oxidase N-terminal" evidence="4">
    <location>
        <begin position="5"/>
        <end position="331"/>
    </location>
</feature>
<comment type="cofactor">
    <cofactor evidence="1">
        <name>FMN</name>
        <dbReference type="ChEBI" id="CHEBI:58210"/>
    </cofactor>
</comment>
<dbReference type="InterPro" id="IPR013785">
    <property type="entry name" value="Aldolase_TIM"/>
</dbReference>
<accession>A0A101J7D4</accession>
<dbReference type="PANTHER" id="PTHR22893">
    <property type="entry name" value="NADH OXIDOREDUCTASE-RELATED"/>
    <property type="match status" value="1"/>
</dbReference>
<reference evidence="5 6" key="1">
    <citation type="submission" date="2015-10" db="EMBL/GenBank/DDBJ databases">
        <authorList>
            <person name="Gilbert D.G."/>
        </authorList>
    </citation>
    <scope>NUCLEOTIDE SEQUENCE [LARGE SCALE GENOMIC DNA]</scope>
    <source>
        <strain evidence="5 6">NRRL B-16712</strain>
    </source>
</reference>
<dbReference type="GO" id="GO:0016628">
    <property type="term" value="F:oxidoreductase activity, acting on the CH-CH group of donors, NAD or NADP as acceptor"/>
    <property type="evidence" value="ECO:0007669"/>
    <property type="project" value="UniProtKB-ARBA"/>
</dbReference>
<dbReference type="CDD" id="cd02933">
    <property type="entry name" value="OYE_like_FMN"/>
    <property type="match status" value="1"/>
</dbReference>
<dbReference type="OrthoDB" id="3169239at2"/>
<dbReference type="InterPro" id="IPR045247">
    <property type="entry name" value="Oye-like"/>
</dbReference>
<dbReference type="SUPFAM" id="SSF51395">
    <property type="entry name" value="FMN-linked oxidoreductases"/>
    <property type="match status" value="1"/>
</dbReference>
<keyword evidence="6" id="KW-1185">Reference proteome</keyword>
<dbReference type="FunFam" id="3.20.20.70:FF:000059">
    <property type="entry name" value="N-ethylmaleimide reductase, FMN-linked"/>
    <property type="match status" value="1"/>
</dbReference>
<gene>
    <name evidence="5" type="ORF">ADL15_50770</name>
</gene>
<sequence length="358" mass="38001">MSTAFEPIRVGRFTARNRVVMAPMTRSRAYGDGASPTALMATYYGQRAGAGLIVTEGIQPSAVGQGYVTTPGLHSAEQVAAWRQVTAAVHERGGLIFAQLMHTGRIGHPDLYATDGTLVPVGASAVRAAGQAYTPQGPRDFVTPEPLDAAGIARTIADYTAAASNAIAAGFDGVELHGANGYLLHQFLSTNANQRDDEWGATVSGRIRLTVEVARSVATAIGADRLGLRISPSNPFNDIVEDDHRATYRALVDELNPLGLAYLHIGEGPDAEFTAELRARWTGTLILNPYTPEAFTGPEALKLIETGATDLVSYGALFLANPDLVERLRAGGPFNTPDYTKAYGGDHEGYTDYPALAE</sequence>
<dbReference type="EMBL" id="LLZH01000353">
    <property type="protein sequence ID" value="KUL21426.1"/>
    <property type="molecule type" value="Genomic_DNA"/>
</dbReference>
<evidence type="ECO:0000313" key="5">
    <source>
        <dbReference type="EMBL" id="KUL21426.1"/>
    </source>
</evidence>
<keyword evidence="3" id="KW-0560">Oxidoreductase</keyword>
<comment type="similarity">
    <text evidence="2">Belongs to the NADH:flavin oxidoreductase/NADH oxidase family.</text>
</comment>
<evidence type="ECO:0000256" key="1">
    <source>
        <dbReference type="ARBA" id="ARBA00001917"/>
    </source>
</evidence>
<protein>
    <submittedName>
        <fullName evidence="5">1,2-oxophytodienoate reductase</fullName>
    </submittedName>
</protein>
<dbReference type="Gene3D" id="3.20.20.70">
    <property type="entry name" value="Aldolase class I"/>
    <property type="match status" value="1"/>
</dbReference>
<dbReference type="PANTHER" id="PTHR22893:SF91">
    <property type="entry name" value="NADPH DEHYDROGENASE 2-RELATED"/>
    <property type="match status" value="1"/>
</dbReference>
<dbReference type="AlphaFoldDB" id="A0A101J7D4"/>
<evidence type="ECO:0000256" key="3">
    <source>
        <dbReference type="ARBA" id="ARBA00023002"/>
    </source>
</evidence>
<proteinExistence type="inferred from homology"/>
<evidence type="ECO:0000256" key="2">
    <source>
        <dbReference type="ARBA" id="ARBA00005979"/>
    </source>
</evidence>
<name>A0A101J7D4_9ACTN</name>